<evidence type="ECO:0000259" key="1">
    <source>
        <dbReference type="PROSITE" id="PS50878"/>
    </source>
</evidence>
<organism evidence="2 3">
    <name type="scientific">Octopus sinensis</name>
    <name type="common">East Asian common octopus</name>
    <dbReference type="NCBI Taxonomy" id="2607531"/>
    <lineage>
        <taxon>Eukaryota</taxon>
        <taxon>Metazoa</taxon>
        <taxon>Spiralia</taxon>
        <taxon>Lophotrochozoa</taxon>
        <taxon>Mollusca</taxon>
        <taxon>Cephalopoda</taxon>
        <taxon>Coleoidea</taxon>
        <taxon>Octopodiformes</taxon>
        <taxon>Octopoda</taxon>
        <taxon>Incirrata</taxon>
        <taxon>Octopodidae</taxon>
        <taxon>Octopus</taxon>
    </lineage>
</organism>
<dbReference type="PANTHER" id="PTHR35450">
    <property type="entry name" value="REVERSE TRANSCRIPTASE DOMAIN-CONTAINING PROTEIN"/>
    <property type="match status" value="1"/>
</dbReference>
<dbReference type="PROSITE" id="PS50878">
    <property type="entry name" value="RT_POL"/>
    <property type="match status" value="1"/>
</dbReference>
<dbReference type="AlphaFoldDB" id="A0A6P7U5J7"/>
<gene>
    <name evidence="3" type="primary">LOC115231778</name>
</gene>
<dbReference type="PANTHER" id="PTHR35450:SF2">
    <property type="entry name" value="REVERSE TRANSCRIPTASE DOMAIN-CONTAINING PROTEIN"/>
    <property type="match status" value="1"/>
</dbReference>
<dbReference type="KEGG" id="osn:115231778"/>
<dbReference type="RefSeq" id="XP_029657585.1">
    <property type="nucleotide sequence ID" value="XM_029801725.1"/>
</dbReference>
<evidence type="ECO:0000313" key="3">
    <source>
        <dbReference type="RefSeq" id="XP_029657585.1"/>
    </source>
</evidence>
<sequence>MTKCVNTKLCEYVEAYDLLSENQLGTRRICQGAKEQAIVNKEINRSNDYKLHSAWIDVKKAFDSVDHSFLLQILEKSGIPGWIVKFVESLITKWSVKLRLNNKYIRDVRIERGILQGDSLSPMLFVLVLDPLSRLLSYKFPKVSMGRENQITPFSTNHLLFIDDLKLVSKSENVIVKMMEEVNHYFHAVGLEKNLEKSATNTYLLSEEARVLDGIDGYKYLGVLESSTGKIQKQKMLKIILEEVIMRIERLANTKLNGVNLFKAINEHALSLYNYYIGLVDIEPFEFEMVDDTIRSKLTEYRIHLRPANKQRLYLPQYLKRKYSLEDSLLLEKKLLSDAQNKRLLDQTFSKSLHSILYKNSKEDFVKVEDSSHWLARGNNSPRSEGLFCLLQDRNLFFADHNLMCPHCMKWKKTVDHCATRCEKMLHGDYVRRHNEVVRCIHFHLCREFGLKNEKKLKTHSVQTVSVNEFVEIKVDTFIKTDIILEHNKPDLFIFDKKNNRIFLIEVGITSAPNLQQVEVEKLRKYDLLSKELELIYHANVKIVPIVLTWDGLVTSKFQQYAQSLNINERTHAYIQSLTIKKTLESMIVSYRNRIEPRQRTLELDKRIKVIYRQIDMTITSPLPVSTSQGKRLASLPEGISE</sequence>
<dbReference type="InterPro" id="IPR000477">
    <property type="entry name" value="RT_dom"/>
</dbReference>
<dbReference type="InterPro" id="IPR043502">
    <property type="entry name" value="DNA/RNA_pol_sf"/>
</dbReference>
<feature type="domain" description="Reverse transcriptase" evidence="1">
    <location>
        <begin position="1"/>
        <end position="225"/>
    </location>
</feature>
<accession>A0A6P7U5J7</accession>
<evidence type="ECO:0000313" key="2">
    <source>
        <dbReference type="Proteomes" id="UP000515154"/>
    </source>
</evidence>
<dbReference type="SUPFAM" id="SSF56672">
    <property type="entry name" value="DNA/RNA polymerases"/>
    <property type="match status" value="1"/>
</dbReference>
<keyword evidence="2" id="KW-1185">Reference proteome</keyword>
<reference evidence="3" key="1">
    <citation type="submission" date="2025-08" db="UniProtKB">
        <authorList>
            <consortium name="RefSeq"/>
        </authorList>
    </citation>
    <scope>IDENTIFICATION</scope>
</reference>
<dbReference type="Proteomes" id="UP000515154">
    <property type="component" value="Unplaced"/>
</dbReference>
<proteinExistence type="predicted"/>
<protein>
    <submittedName>
        <fullName evidence="3">Uncharacterized protein LOC115231778</fullName>
    </submittedName>
</protein>
<dbReference type="Pfam" id="PF00078">
    <property type="entry name" value="RVT_1"/>
    <property type="match status" value="1"/>
</dbReference>
<name>A0A6P7U5J7_9MOLL</name>